<evidence type="ECO:0000313" key="3">
    <source>
        <dbReference type="Proteomes" id="UP000268372"/>
    </source>
</evidence>
<evidence type="ECO:0000313" key="2">
    <source>
        <dbReference type="EMBL" id="RRA94534.1"/>
    </source>
</evidence>
<comment type="caution">
    <text evidence="2">The sequence shown here is derived from an EMBL/GenBank/DDBJ whole genome shotgun (WGS) entry which is preliminary data.</text>
</comment>
<name>A0A3P1AZX8_9FLAO</name>
<dbReference type="OrthoDB" id="9914687at2"/>
<keyword evidence="1" id="KW-0812">Transmembrane</keyword>
<gene>
    <name evidence="2" type="ORF">EG242_08975</name>
</gene>
<dbReference type="AlphaFoldDB" id="A0A3P1AZX8"/>
<sequence length="59" mass="6177">MNTTFKNAIVGLGFVSCAMILTAIISLGTANNNKDAHLLAKAKITKAVTATSTEIQNIK</sequence>
<feature type="transmembrane region" description="Helical" evidence="1">
    <location>
        <begin position="7"/>
        <end position="28"/>
    </location>
</feature>
<evidence type="ECO:0000256" key="1">
    <source>
        <dbReference type="SAM" id="Phobius"/>
    </source>
</evidence>
<reference evidence="2 3" key="1">
    <citation type="submission" date="2018-11" db="EMBL/GenBank/DDBJ databases">
        <title>Flavobacterium sp. nov., YIM 102796 draft genome.</title>
        <authorList>
            <person name="Li G."/>
            <person name="Jiang Y."/>
        </authorList>
    </citation>
    <scope>NUCLEOTIDE SEQUENCE [LARGE SCALE GENOMIC DNA]</scope>
    <source>
        <strain evidence="2 3">YIM 102796</strain>
    </source>
</reference>
<accession>A0A3P1AZX8</accession>
<dbReference type="EMBL" id="RQTJ01000017">
    <property type="protein sequence ID" value="RRA94534.1"/>
    <property type="molecule type" value="Genomic_DNA"/>
</dbReference>
<dbReference type="RefSeq" id="WP_124899559.1">
    <property type="nucleotide sequence ID" value="NZ_RQTJ01000017.1"/>
</dbReference>
<organism evidence="2 3">
    <name type="scientific">Paenimyroides viscosum</name>
    <dbReference type="NCBI Taxonomy" id="2488729"/>
    <lineage>
        <taxon>Bacteria</taxon>
        <taxon>Pseudomonadati</taxon>
        <taxon>Bacteroidota</taxon>
        <taxon>Flavobacteriia</taxon>
        <taxon>Flavobacteriales</taxon>
        <taxon>Flavobacteriaceae</taxon>
        <taxon>Paenimyroides</taxon>
    </lineage>
</organism>
<dbReference type="Proteomes" id="UP000268372">
    <property type="component" value="Unassembled WGS sequence"/>
</dbReference>
<keyword evidence="1" id="KW-0472">Membrane</keyword>
<dbReference type="PROSITE" id="PS51257">
    <property type="entry name" value="PROKAR_LIPOPROTEIN"/>
    <property type="match status" value="1"/>
</dbReference>
<keyword evidence="3" id="KW-1185">Reference proteome</keyword>
<keyword evidence="1" id="KW-1133">Transmembrane helix</keyword>
<proteinExistence type="predicted"/>
<protein>
    <submittedName>
        <fullName evidence="2">Uncharacterized protein</fullName>
    </submittedName>
</protein>